<keyword evidence="11" id="KW-0067">ATP-binding</keyword>
<evidence type="ECO:0000256" key="4">
    <source>
        <dbReference type="ARBA" id="ARBA00022490"/>
    </source>
</evidence>
<comment type="pathway">
    <text evidence="2">Isoprenoid biosynthesis; isopentenyl diphosphate biosynthesis via mevalonate pathway; isopentenyl diphosphate from (R)-mevalonate: step 2/3.</text>
</comment>
<evidence type="ECO:0000256" key="6">
    <source>
        <dbReference type="ARBA" id="ARBA00022548"/>
    </source>
</evidence>
<reference evidence="18" key="1">
    <citation type="journal article" date="2020" name="Cell">
        <title>Large-Scale Comparative Analyses of Tick Genomes Elucidate Their Genetic Diversity and Vector Capacities.</title>
        <authorList>
            <consortium name="Tick Genome and Microbiome Consortium (TIGMIC)"/>
            <person name="Jia N."/>
            <person name="Wang J."/>
            <person name="Shi W."/>
            <person name="Du L."/>
            <person name="Sun Y."/>
            <person name="Zhan W."/>
            <person name="Jiang J.F."/>
            <person name="Wang Q."/>
            <person name="Zhang B."/>
            <person name="Ji P."/>
            <person name="Bell-Sakyi L."/>
            <person name="Cui X.M."/>
            <person name="Yuan T.T."/>
            <person name="Jiang B.G."/>
            <person name="Yang W.F."/>
            <person name="Lam T.T."/>
            <person name="Chang Q.C."/>
            <person name="Ding S.J."/>
            <person name="Wang X.J."/>
            <person name="Zhu J.G."/>
            <person name="Ruan X.D."/>
            <person name="Zhao L."/>
            <person name="Wei J.T."/>
            <person name="Ye R.Z."/>
            <person name="Que T.C."/>
            <person name="Du C.H."/>
            <person name="Zhou Y.H."/>
            <person name="Cheng J.X."/>
            <person name="Dai P.F."/>
            <person name="Guo W.B."/>
            <person name="Han X.H."/>
            <person name="Huang E.J."/>
            <person name="Li L.F."/>
            <person name="Wei W."/>
            <person name="Gao Y.C."/>
            <person name="Liu J.Z."/>
            <person name="Shao H.Z."/>
            <person name="Wang X."/>
            <person name="Wang C.C."/>
            <person name="Yang T.C."/>
            <person name="Huo Q.B."/>
            <person name="Li W."/>
            <person name="Chen H.Y."/>
            <person name="Chen S.E."/>
            <person name="Zhou L.G."/>
            <person name="Ni X.B."/>
            <person name="Tian J.H."/>
            <person name="Sheng Y."/>
            <person name="Liu T."/>
            <person name="Pan Y.S."/>
            <person name="Xia L.Y."/>
            <person name="Li J."/>
            <person name="Zhao F."/>
            <person name="Cao W.C."/>
        </authorList>
    </citation>
    <scope>NUCLEOTIDE SEQUENCE</scope>
    <source>
        <strain evidence="18">Rsan-2018</strain>
    </source>
</reference>
<dbReference type="AlphaFoldDB" id="A0A9D4PC37"/>
<keyword evidence="7" id="KW-0808">Transferase</keyword>
<dbReference type="PANTHER" id="PTHR13101:SF1">
    <property type="entry name" value="PHOSPHOMEVALONATE KINASE"/>
    <property type="match status" value="1"/>
</dbReference>
<evidence type="ECO:0000256" key="14">
    <source>
        <dbReference type="ARBA" id="ARBA00023098"/>
    </source>
</evidence>
<keyword evidence="10" id="KW-0152">Cholesterol biosynthesis</keyword>
<evidence type="ECO:0000256" key="15">
    <source>
        <dbReference type="ARBA" id="ARBA00023166"/>
    </source>
</evidence>
<keyword evidence="4" id="KW-0963">Cytoplasm</keyword>
<protein>
    <recommendedName>
        <fullName evidence="17">Phosphomevalonate kinase</fullName>
        <ecNumber evidence="3">2.7.4.2</ecNumber>
    </recommendedName>
</protein>
<comment type="subcellular location">
    <subcellularLocation>
        <location evidence="1">Cytoplasm</location>
        <location evidence="1">Cytosol</location>
    </subcellularLocation>
</comment>
<evidence type="ECO:0000256" key="17">
    <source>
        <dbReference type="ARBA" id="ARBA00034549"/>
    </source>
</evidence>
<evidence type="ECO:0000256" key="12">
    <source>
        <dbReference type="ARBA" id="ARBA00022955"/>
    </source>
</evidence>
<dbReference type="GO" id="GO:0019287">
    <property type="term" value="P:isopentenyl diphosphate biosynthetic process, mevalonate pathway"/>
    <property type="evidence" value="ECO:0007669"/>
    <property type="project" value="TreeGrafter"/>
</dbReference>
<evidence type="ECO:0000256" key="11">
    <source>
        <dbReference type="ARBA" id="ARBA00022840"/>
    </source>
</evidence>
<sequence>MEANIEKKAEHNLDYNRLLDSSDYKELYRAKMVAWARRNATRTCPSSAAWRSKEGPARFPVWIVSDARRESDVEYFRETFACPTLTLRVKAREGTQTAGGCTPGIDDATTECGLDHMDNWDFVISNNGR</sequence>
<name>A0A9D4PC37_RHISA</name>
<evidence type="ECO:0000256" key="9">
    <source>
        <dbReference type="ARBA" id="ARBA00022777"/>
    </source>
</evidence>
<keyword evidence="9" id="KW-0418">Kinase</keyword>
<dbReference type="EC" id="2.7.4.2" evidence="3"/>
<dbReference type="Gene3D" id="3.40.50.300">
    <property type="entry name" value="P-loop containing nucleotide triphosphate hydrolases"/>
    <property type="match status" value="1"/>
</dbReference>
<evidence type="ECO:0000256" key="8">
    <source>
        <dbReference type="ARBA" id="ARBA00022741"/>
    </source>
</evidence>
<evidence type="ECO:0000256" key="5">
    <source>
        <dbReference type="ARBA" id="ARBA00022516"/>
    </source>
</evidence>
<evidence type="ECO:0000256" key="13">
    <source>
        <dbReference type="ARBA" id="ARBA00023011"/>
    </source>
</evidence>
<proteinExistence type="predicted"/>
<evidence type="ECO:0000256" key="1">
    <source>
        <dbReference type="ARBA" id="ARBA00004514"/>
    </source>
</evidence>
<reference evidence="18" key="2">
    <citation type="submission" date="2021-09" db="EMBL/GenBank/DDBJ databases">
        <authorList>
            <person name="Jia N."/>
            <person name="Wang J."/>
            <person name="Shi W."/>
            <person name="Du L."/>
            <person name="Sun Y."/>
            <person name="Zhan W."/>
            <person name="Jiang J."/>
            <person name="Wang Q."/>
            <person name="Zhang B."/>
            <person name="Ji P."/>
            <person name="Sakyi L.B."/>
            <person name="Cui X."/>
            <person name="Yuan T."/>
            <person name="Jiang B."/>
            <person name="Yang W."/>
            <person name="Lam T.T.-Y."/>
            <person name="Chang Q."/>
            <person name="Ding S."/>
            <person name="Wang X."/>
            <person name="Zhu J."/>
            <person name="Ruan X."/>
            <person name="Zhao L."/>
            <person name="Wei J."/>
            <person name="Que T."/>
            <person name="Du C."/>
            <person name="Cheng J."/>
            <person name="Dai P."/>
            <person name="Han X."/>
            <person name="Huang E."/>
            <person name="Gao Y."/>
            <person name="Liu J."/>
            <person name="Shao H."/>
            <person name="Ye R."/>
            <person name="Li L."/>
            <person name="Wei W."/>
            <person name="Wang X."/>
            <person name="Wang C."/>
            <person name="Huo Q."/>
            <person name="Li W."/>
            <person name="Guo W."/>
            <person name="Chen H."/>
            <person name="Chen S."/>
            <person name="Zhou L."/>
            <person name="Zhou L."/>
            <person name="Ni X."/>
            <person name="Tian J."/>
            <person name="Zhou Y."/>
            <person name="Sheng Y."/>
            <person name="Liu T."/>
            <person name="Pan Y."/>
            <person name="Xia L."/>
            <person name="Li J."/>
            <person name="Zhao F."/>
            <person name="Cao W."/>
        </authorList>
    </citation>
    <scope>NUCLEOTIDE SEQUENCE</scope>
    <source>
        <strain evidence="18">Rsan-2018</strain>
        <tissue evidence="18">Larvae</tissue>
    </source>
</reference>
<keyword evidence="19" id="KW-1185">Reference proteome</keyword>
<keyword evidence="8" id="KW-0547">Nucleotide-binding</keyword>
<dbReference type="GO" id="GO:0004631">
    <property type="term" value="F:phosphomevalonate kinase activity"/>
    <property type="evidence" value="ECO:0007669"/>
    <property type="project" value="UniProtKB-EC"/>
</dbReference>
<keyword evidence="5" id="KW-0444">Lipid biosynthesis</keyword>
<dbReference type="Proteomes" id="UP000821837">
    <property type="component" value="Unassembled WGS sequence"/>
</dbReference>
<gene>
    <name evidence="18" type="ORF">HPB52_024478</name>
</gene>
<keyword evidence="6" id="KW-0153">Cholesterol metabolism</keyword>
<dbReference type="GO" id="GO:0005524">
    <property type="term" value="F:ATP binding"/>
    <property type="evidence" value="ECO:0007669"/>
    <property type="project" value="UniProtKB-KW"/>
</dbReference>
<dbReference type="Pfam" id="PF04275">
    <property type="entry name" value="P-mevalo_kinase"/>
    <property type="match status" value="1"/>
</dbReference>
<comment type="caution">
    <text evidence="18">The sequence shown here is derived from an EMBL/GenBank/DDBJ whole genome shotgun (WGS) entry which is preliminary data.</text>
</comment>
<dbReference type="PANTHER" id="PTHR13101">
    <property type="entry name" value="PHOSPHOMEVALONATE KINASE"/>
    <property type="match status" value="1"/>
</dbReference>
<evidence type="ECO:0000256" key="2">
    <source>
        <dbReference type="ARBA" id="ARBA00005017"/>
    </source>
</evidence>
<evidence type="ECO:0000256" key="16">
    <source>
        <dbReference type="ARBA" id="ARBA00023221"/>
    </source>
</evidence>
<evidence type="ECO:0000256" key="10">
    <source>
        <dbReference type="ARBA" id="ARBA00022778"/>
    </source>
</evidence>
<evidence type="ECO:0000256" key="3">
    <source>
        <dbReference type="ARBA" id="ARBA00012958"/>
    </source>
</evidence>
<keyword evidence="12" id="KW-0752">Steroid biosynthesis</keyword>
<dbReference type="GO" id="GO:0006695">
    <property type="term" value="P:cholesterol biosynthetic process"/>
    <property type="evidence" value="ECO:0007669"/>
    <property type="project" value="UniProtKB-KW"/>
</dbReference>
<keyword evidence="16" id="KW-0753">Steroid metabolism</keyword>
<evidence type="ECO:0000256" key="7">
    <source>
        <dbReference type="ARBA" id="ARBA00022679"/>
    </source>
</evidence>
<accession>A0A9D4PC37</accession>
<dbReference type="GO" id="GO:0005829">
    <property type="term" value="C:cytosol"/>
    <property type="evidence" value="ECO:0007669"/>
    <property type="project" value="UniProtKB-SubCell"/>
</dbReference>
<dbReference type="InterPro" id="IPR005919">
    <property type="entry name" value="Pmev_kin_anim"/>
</dbReference>
<keyword evidence="14" id="KW-0443">Lipid metabolism</keyword>
<evidence type="ECO:0000313" key="18">
    <source>
        <dbReference type="EMBL" id="KAH7932503.1"/>
    </source>
</evidence>
<evidence type="ECO:0000313" key="19">
    <source>
        <dbReference type="Proteomes" id="UP000821837"/>
    </source>
</evidence>
<keyword evidence="15" id="KW-1207">Sterol metabolism</keyword>
<organism evidence="18 19">
    <name type="scientific">Rhipicephalus sanguineus</name>
    <name type="common">Brown dog tick</name>
    <name type="synonym">Ixodes sanguineus</name>
    <dbReference type="NCBI Taxonomy" id="34632"/>
    <lineage>
        <taxon>Eukaryota</taxon>
        <taxon>Metazoa</taxon>
        <taxon>Ecdysozoa</taxon>
        <taxon>Arthropoda</taxon>
        <taxon>Chelicerata</taxon>
        <taxon>Arachnida</taxon>
        <taxon>Acari</taxon>
        <taxon>Parasitiformes</taxon>
        <taxon>Ixodida</taxon>
        <taxon>Ixodoidea</taxon>
        <taxon>Ixodidae</taxon>
        <taxon>Rhipicephalinae</taxon>
        <taxon>Rhipicephalus</taxon>
        <taxon>Rhipicephalus</taxon>
    </lineage>
</organism>
<keyword evidence="13" id="KW-0756">Sterol biosynthesis</keyword>
<dbReference type="InterPro" id="IPR027417">
    <property type="entry name" value="P-loop_NTPase"/>
</dbReference>
<dbReference type="VEuPathDB" id="VectorBase:RSAN_054624"/>
<dbReference type="EMBL" id="JABSTV010001394">
    <property type="protein sequence ID" value="KAH7932503.1"/>
    <property type="molecule type" value="Genomic_DNA"/>
</dbReference>